<evidence type="ECO:0000313" key="2">
    <source>
        <dbReference type="EMBL" id="OGY16335.1"/>
    </source>
</evidence>
<accession>A0A1G1VLR9</accession>
<dbReference type="Proteomes" id="UP000179069">
    <property type="component" value="Unassembled WGS sequence"/>
</dbReference>
<evidence type="ECO:0000256" key="1">
    <source>
        <dbReference type="SAM" id="Phobius"/>
    </source>
</evidence>
<keyword evidence="1" id="KW-0472">Membrane</keyword>
<comment type="caution">
    <text evidence="2">The sequence shown here is derived from an EMBL/GenBank/DDBJ whole genome shotgun (WGS) entry which is preliminary data.</text>
</comment>
<organism evidence="2 3">
    <name type="scientific">Candidatus Chisholmbacteria bacterium RIFCSPHIGHO2_01_FULL_49_18</name>
    <dbReference type="NCBI Taxonomy" id="1797590"/>
    <lineage>
        <taxon>Bacteria</taxon>
        <taxon>Candidatus Chisholmiibacteriota</taxon>
    </lineage>
</organism>
<keyword evidence="1" id="KW-1133">Transmembrane helix</keyword>
<name>A0A1G1VLR9_9BACT</name>
<feature type="transmembrane region" description="Helical" evidence="1">
    <location>
        <begin position="16"/>
        <end position="36"/>
    </location>
</feature>
<proteinExistence type="predicted"/>
<gene>
    <name evidence="2" type="ORF">A2785_00070</name>
</gene>
<sequence>MAKDASNQDHRKESGFASGLFWGAALGAIGMFLFGTKKGKNIREYMSQHGGKILEEFEELYEEAGERGIITVDDSKPKKKKITRKLGVGKKQDLNHIKSLQERGRKAAKQFFTRSGKSLKA</sequence>
<evidence type="ECO:0008006" key="4">
    <source>
        <dbReference type="Google" id="ProtNLM"/>
    </source>
</evidence>
<reference evidence="2 3" key="1">
    <citation type="journal article" date="2016" name="Nat. Commun.">
        <title>Thousands of microbial genomes shed light on interconnected biogeochemical processes in an aquifer system.</title>
        <authorList>
            <person name="Anantharaman K."/>
            <person name="Brown C.T."/>
            <person name="Hug L.A."/>
            <person name="Sharon I."/>
            <person name="Castelle C.J."/>
            <person name="Probst A.J."/>
            <person name="Thomas B.C."/>
            <person name="Singh A."/>
            <person name="Wilkins M.J."/>
            <person name="Karaoz U."/>
            <person name="Brodie E.L."/>
            <person name="Williams K.H."/>
            <person name="Hubbard S.S."/>
            <person name="Banfield J.F."/>
        </authorList>
    </citation>
    <scope>NUCLEOTIDE SEQUENCE [LARGE SCALE GENOMIC DNA]</scope>
</reference>
<protein>
    <recommendedName>
        <fullName evidence="4">YtxH domain-containing protein</fullName>
    </recommendedName>
</protein>
<evidence type="ECO:0000313" key="3">
    <source>
        <dbReference type="Proteomes" id="UP000179069"/>
    </source>
</evidence>
<dbReference type="EMBL" id="MHCI01000017">
    <property type="protein sequence ID" value="OGY16335.1"/>
    <property type="molecule type" value="Genomic_DNA"/>
</dbReference>
<dbReference type="AlphaFoldDB" id="A0A1G1VLR9"/>
<keyword evidence="1" id="KW-0812">Transmembrane</keyword>